<dbReference type="CDD" id="cd07995">
    <property type="entry name" value="TPK"/>
    <property type="match status" value="1"/>
</dbReference>
<accession>A0ABW0VTY8</accession>
<dbReference type="InterPro" id="IPR036759">
    <property type="entry name" value="TPK_catalytic_sf"/>
</dbReference>
<dbReference type="Pfam" id="PF04265">
    <property type="entry name" value="TPK_B1_binding"/>
    <property type="match status" value="1"/>
</dbReference>
<dbReference type="Proteomes" id="UP001596047">
    <property type="component" value="Unassembled WGS sequence"/>
</dbReference>
<dbReference type="EC" id="2.7.6.2" evidence="5"/>
<dbReference type="EMBL" id="JBHSOW010000016">
    <property type="protein sequence ID" value="MFC5648452.1"/>
    <property type="molecule type" value="Genomic_DNA"/>
</dbReference>
<evidence type="ECO:0000256" key="4">
    <source>
        <dbReference type="ARBA" id="ARBA00022840"/>
    </source>
</evidence>
<feature type="domain" description="Thiamin pyrophosphokinase thiamin-binding" evidence="6">
    <location>
        <begin position="148"/>
        <end position="207"/>
    </location>
</feature>
<evidence type="ECO:0000256" key="3">
    <source>
        <dbReference type="ARBA" id="ARBA00022777"/>
    </source>
</evidence>
<dbReference type="SMART" id="SM00983">
    <property type="entry name" value="TPK_B1_binding"/>
    <property type="match status" value="1"/>
</dbReference>
<keyword evidence="1 7" id="KW-0808">Transferase</keyword>
<evidence type="ECO:0000259" key="6">
    <source>
        <dbReference type="SMART" id="SM00983"/>
    </source>
</evidence>
<dbReference type="InterPro" id="IPR036371">
    <property type="entry name" value="TPK_B1-bd_sf"/>
</dbReference>
<evidence type="ECO:0000256" key="1">
    <source>
        <dbReference type="ARBA" id="ARBA00022679"/>
    </source>
</evidence>
<protein>
    <recommendedName>
        <fullName evidence="5">Thiamine diphosphokinase</fullName>
        <ecNumber evidence="5">2.7.6.2</ecNumber>
    </recommendedName>
</protein>
<keyword evidence="2" id="KW-0547">Nucleotide-binding</keyword>
<name>A0ABW0VTY8_9BACL</name>
<dbReference type="NCBIfam" id="TIGR01378">
    <property type="entry name" value="thi_PPkinase"/>
    <property type="match status" value="1"/>
</dbReference>
<evidence type="ECO:0000256" key="2">
    <source>
        <dbReference type="ARBA" id="ARBA00022741"/>
    </source>
</evidence>
<reference evidence="8" key="1">
    <citation type="journal article" date="2019" name="Int. J. Syst. Evol. Microbiol.">
        <title>The Global Catalogue of Microorganisms (GCM) 10K type strain sequencing project: providing services to taxonomists for standard genome sequencing and annotation.</title>
        <authorList>
            <consortium name="The Broad Institute Genomics Platform"/>
            <consortium name="The Broad Institute Genome Sequencing Center for Infectious Disease"/>
            <person name="Wu L."/>
            <person name="Ma J."/>
        </authorList>
    </citation>
    <scope>NUCLEOTIDE SEQUENCE [LARGE SCALE GENOMIC DNA]</scope>
    <source>
        <strain evidence="8">CGMCC 1.3240</strain>
    </source>
</reference>
<evidence type="ECO:0000256" key="5">
    <source>
        <dbReference type="NCBIfam" id="TIGR01378"/>
    </source>
</evidence>
<sequence length="213" mass="23361">MDISRIVIFSGGRLGDWALRLIQPDDFLIGADRGALFLVSNGYQPDLALGDFDSVTEEELAAIRAASKETLDFDPVEKDFTDTELAWKIAMDKKPGQLLLIGGLGTRFDHTLANVHLLRQTAEHNTDAWIMDEHNRIRLVAGRACLPGSDFTYVSLLPLTATVTGITLEGFQYPLTDATLEIGQSLGISNKLQADAGYVSIREGLLLLIESRD</sequence>
<keyword evidence="4" id="KW-0067">ATP-binding</keyword>
<gene>
    <name evidence="7" type="ORF">ACFPYJ_04800</name>
</gene>
<dbReference type="SUPFAM" id="SSF63862">
    <property type="entry name" value="Thiamin pyrophosphokinase, substrate-binding domain"/>
    <property type="match status" value="1"/>
</dbReference>
<dbReference type="Pfam" id="PF04263">
    <property type="entry name" value="TPK_catalytic"/>
    <property type="match status" value="1"/>
</dbReference>
<dbReference type="GO" id="GO:0004788">
    <property type="term" value="F:thiamine diphosphokinase activity"/>
    <property type="evidence" value="ECO:0007669"/>
    <property type="project" value="UniProtKB-EC"/>
</dbReference>
<dbReference type="Gene3D" id="3.40.50.10240">
    <property type="entry name" value="Thiamin pyrophosphokinase, catalytic domain"/>
    <property type="match status" value="1"/>
</dbReference>
<dbReference type="InterPro" id="IPR007371">
    <property type="entry name" value="TPK_catalytic"/>
</dbReference>
<comment type="caution">
    <text evidence="7">The sequence shown here is derived from an EMBL/GenBank/DDBJ whole genome shotgun (WGS) entry which is preliminary data.</text>
</comment>
<dbReference type="InterPro" id="IPR006282">
    <property type="entry name" value="Thi_PPkinase"/>
</dbReference>
<proteinExistence type="predicted"/>
<evidence type="ECO:0000313" key="8">
    <source>
        <dbReference type="Proteomes" id="UP001596047"/>
    </source>
</evidence>
<keyword evidence="8" id="KW-1185">Reference proteome</keyword>
<dbReference type="SUPFAM" id="SSF63999">
    <property type="entry name" value="Thiamin pyrophosphokinase, catalytic domain"/>
    <property type="match status" value="1"/>
</dbReference>
<keyword evidence="3" id="KW-0418">Kinase</keyword>
<dbReference type="RefSeq" id="WP_379186911.1">
    <property type="nucleotide sequence ID" value="NZ_JBHSOW010000016.1"/>
</dbReference>
<dbReference type="PANTHER" id="PTHR41299:SF1">
    <property type="entry name" value="THIAMINE PYROPHOSPHOKINASE"/>
    <property type="match status" value="1"/>
</dbReference>
<organism evidence="7 8">
    <name type="scientific">Paenibacillus solisilvae</name>
    <dbReference type="NCBI Taxonomy" id="2486751"/>
    <lineage>
        <taxon>Bacteria</taxon>
        <taxon>Bacillati</taxon>
        <taxon>Bacillota</taxon>
        <taxon>Bacilli</taxon>
        <taxon>Bacillales</taxon>
        <taxon>Paenibacillaceae</taxon>
        <taxon>Paenibacillus</taxon>
    </lineage>
</organism>
<evidence type="ECO:0000313" key="7">
    <source>
        <dbReference type="EMBL" id="MFC5648452.1"/>
    </source>
</evidence>
<dbReference type="InterPro" id="IPR007373">
    <property type="entry name" value="Thiamin_PyroPKinase_B1-bd"/>
</dbReference>
<dbReference type="InterPro" id="IPR053149">
    <property type="entry name" value="TPK"/>
</dbReference>
<dbReference type="PANTHER" id="PTHR41299">
    <property type="entry name" value="THIAMINE PYROPHOSPHOKINASE"/>
    <property type="match status" value="1"/>
</dbReference>